<evidence type="ECO:0000259" key="5">
    <source>
        <dbReference type="Pfam" id="PF04357"/>
    </source>
</evidence>
<organism evidence="6 7">
    <name type="scientific">Petrachloros mirabilis ULC683</name>
    <dbReference type="NCBI Taxonomy" id="2781853"/>
    <lineage>
        <taxon>Bacteria</taxon>
        <taxon>Bacillati</taxon>
        <taxon>Cyanobacteriota</taxon>
        <taxon>Cyanophyceae</taxon>
        <taxon>Synechococcales</taxon>
        <taxon>Petrachlorosaceae</taxon>
        <taxon>Petrachloros</taxon>
        <taxon>Petrachloros mirabilis</taxon>
    </lineage>
</organism>
<evidence type="ECO:0000256" key="4">
    <source>
        <dbReference type="ARBA" id="ARBA00023136"/>
    </source>
</evidence>
<evidence type="ECO:0000313" key="6">
    <source>
        <dbReference type="EMBL" id="NCJ06919.1"/>
    </source>
</evidence>
<feature type="domain" description="Translocation and assembly module TamB C-terminal" evidence="5">
    <location>
        <begin position="1370"/>
        <end position="1763"/>
    </location>
</feature>
<protein>
    <submittedName>
        <fullName evidence="6">DUF748 domain-containing protein</fullName>
    </submittedName>
</protein>
<comment type="subcellular location">
    <subcellularLocation>
        <location evidence="1">Membrane</location>
        <topology evidence="1">Single-pass membrane protein</topology>
    </subcellularLocation>
</comment>
<accession>A0A8K2A7H1</accession>
<dbReference type="PANTHER" id="PTHR34457:SF3">
    <property type="entry name" value="PROTEIN TIC236, CHLOROPLASTIC"/>
    <property type="match status" value="1"/>
</dbReference>
<dbReference type="RefSeq" id="WP_161825394.1">
    <property type="nucleotide sequence ID" value="NZ_WVIC01000018.1"/>
</dbReference>
<evidence type="ECO:0000313" key="7">
    <source>
        <dbReference type="Proteomes" id="UP000607397"/>
    </source>
</evidence>
<dbReference type="GO" id="GO:0005886">
    <property type="term" value="C:plasma membrane"/>
    <property type="evidence" value="ECO:0007669"/>
    <property type="project" value="InterPro"/>
</dbReference>
<evidence type="ECO:0000256" key="2">
    <source>
        <dbReference type="ARBA" id="ARBA00022692"/>
    </source>
</evidence>
<proteinExistence type="predicted"/>
<keyword evidence="7" id="KW-1185">Reference proteome</keyword>
<gene>
    <name evidence="6" type="ORF">GS597_10440</name>
</gene>
<keyword evidence="4" id="KW-0472">Membrane</keyword>
<dbReference type="EMBL" id="WVIC01000018">
    <property type="protein sequence ID" value="NCJ06919.1"/>
    <property type="molecule type" value="Genomic_DNA"/>
</dbReference>
<dbReference type="Pfam" id="PF04357">
    <property type="entry name" value="TamB"/>
    <property type="match status" value="1"/>
</dbReference>
<dbReference type="Proteomes" id="UP000607397">
    <property type="component" value="Unassembled WGS sequence"/>
</dbReference>
<evidence type="ECO:0000256" key="1">
    <source>
        <dbReference type="ARBA" id="ARBA00004167"/>
    </source>
</evidence>
<dbReference type="GO" id="GO:0009306">
    <property type="term" value="P:protein secretion"/>
    <property type="evidence" value="ECO:0007669"/>
    <property type="project" value="InterPro"/>
</dbReference>
<dbReference type="InterPro" id="IPR007452">
    <property type="entry name" value="TamB_C"/>
</dbReference>
<sequence length="1763" mass="189017">MSQSSQPGGQPPQRPPQTPRRLWLVLLSRPVLGTLLVLGVAASLLSWRLWTYINEELAPSIAQDLSESLDRPVELGEVQGISLTGLQFGPSAIPPHRRQVDNQWQIDRDSATVERVSVRFDLWKALWSRTLDLDVTLFNPQIYLNETAPGQWLDTTITQEDTDGWFQVQLKALRFQGGEAELQPLATEARTIQDLNGRLLFANQNQNIRIYGQGQLDSGGRADIEGEWIQPRESLSLNIKTQGLTLSPLIGFLPPIPFDVEEGQAYGTWQIQFRPQQPILVNGQGHVREADISIPEQQIRVVAERIEIPRLRALFINDQLPQLAGNLELMGAQAFVPENLILQNRRSQQLQVQDLNGELTFLDPSERVGFDLEGQLQVGGQLRAKGETTLLFNEMNFLLQAQNVAAPLLSRAYQLPIEIQAGQVDANLNIQLRDQQPPDLQGTAVIRNAQAQIDQIPQPFSQANGRLRFRGLTTILEGLSARYGEVPLRATGSIDPELGYALDAETEIVDFATALSTLQLDDLPFPITGRVQATNLQVRGLIDDPVLTGTVQTPGTPVLDQVPFEEITAQFRLAAPFLDISQIQAVPLAGGIITGAAAYNLTPGSALEGRLVVQNVPGNAIAQRYNADPGFLIGPVGAQVRLFGPPTNLTTQVRFQAPGGTYPTTGTVVVRPAVTLLQDIVAQVPGGSLQLAGQIAAGQLQATTTIPGIRLAAFSPELRGVLSGQLQLAGPIATLSADTIRAQGNVRFSEGIALIEEAIDAQIAWTGQAIAVQDASALGFRANGQIGAILQGPQAPQLTTLNLNVWADDYNLQRLGLGVPGVPLLGRADVQGRLTGAITDPSLVATLGVRDLAVSQVQFESPLRGSLAFDTNQGLDLNLRGERDRILVNLASDFEPLAIDIRRDQAIARGRKEGEVFRLALEQFPLIALNVRPAEALGLGAASGLASGDFTLRWAAQELEGTLAIDRPGLRPLQGDRFTANLRYANGVGTLSQGRLVEGENELLLDATLVPGADPQFSGRLVVAQAQIGDVFRSLEAIDFTNLGEAPPPLGSAADLDTVPVGLPEAPLLLQLQRLAEIDALIAQQQEIQNGDGLLALGELEGLFRGAIQFSGSLQAGIQADFDLQGQDFTLGDYAIDEVVATGDFRNGTLELSPLLLATDNRRAIFRGQFAEQRQSGQLQLTNIPLEPLNDLVELPFAVTGDLDGTATLAGGLANPQVQGSFSLSEATLNGSAVQSAQARFTYDQARLNFDSRAVIANLDPLSIDGSIPYRLPFAEAEPASDQIIVNASVRNDGLGLINLLTDQIAWVEGQGSADLAIRGTLDEPEVQGLIALRDAQFTAPALPDPLTNVSGSIQFDRDRIIVPALTGLYSEGQIAAQGRLAIFDSVAAQQAAQSEPLTVLLESIDLDLRGLYRGQVDGNLVITGSLLQPELGGIIGLSNGQVLLADVAGGTGGNGNATNGLSNGLGNGFNGSNGFPLDEPEDSIQFRGLQVQLGDNIRISQPPVLSFLASGDVTLNGSFNAPRPEGLIQFQRGSINLFTSRFQLDRRQDNVARFDPAFGLDPYLNIAMITTVTEATRGRTTILNEFADLPVGTLGSIESVRVRAQVDGRASELVNNFGGVVALSSSPNRTDSEIVALLGGGVAESIAEGDAELALANIASSAFLTTATGFLSDLLGARATFRIFPVLIPNSNNRDRSVLQLGAEFGYDVTDRFSVSVLQVLTGLDEPTLFNLSYDINDQFRIRGGVNTDGDALGILEYRLRF</sequence>
<keyword evidence="3" id="KW-1133">Transmembrane helix</keyword>
<evidence type="ECO:0000256" key="3">
    <source>
        <dbReference type="ARBA" id="ARBA00022989"/>
    </source>
</evidence>
<dbReference type="PANTHER" id="PTHR34457">
    <property type="entry name" value="EMBRYO DEFECTIVE 2410"/>
    <property type="match status" value="1"/>
</dbReference>
<dbReference type="InterPro" id="IPR053022">
    <property type="entry name" value="Chloroplast_translocon_comp"/>
</dbReference>
<keyword evidence="2" id="KW-0812">Transmembrane</keyword>
<reference evidence="6" key="1">
    <citation type="submission" date="2019-12" db="EMBL/GenBank/DDBJ databases">
        <title>High-Quality draft genome sequences of three cyanobacteria isolated from the limestone walls of the Old Cathedral of Coimbra.</title>
        <authorList>
            <person name="Tiago I."/>
            <person name="Soares F."/>
            <person name="Portugal A."/>
        </authorList>
    </citation>
    <scope>NUCLEOTIDE SEQUENCE [LARGE SCALE GENOMIC DNA]</scope>
    <source>
        <strain evidence="6">C</strain>
    </source>
</reference>
<name>A0A8K2A7H1_9CYAN</name>
<comment type="caution">
    <text evidence="6">The sequence shown here is derived from an EMBL/GenBank/DDBJ whole genome shotgun (WGS) entry which is preliminary data.</text>
</comment>